<keyword evidence="5 6" id="KW-0472">Membrane</keyword>
<feature type="transmembrane region" description="Helical" evidence="6">
    <location>
        <begin position="20"/>
        <end position="40"/>
    </location>
</feature>
<dbReference type="NCBIfam" id="NF033480">
    <property type="entry name" value="bifunc_MprF"/>
    <property type="match status" value="1"/>
</dbReference>
<feature type="transmembrane region" description="Helical" evidence="6">
    <location>
        <begin position="469"/>
        <end position="491"/>
    </location>
</feature>
<comment type="subcellular location">
    <subcellularLocation>
        <location evidence="1">Cell membrane</location>
        <topology evidence="1">Multi-pass membrane protein</topology>
    </subcellularLocation>
</comment>
<dbReference type="Pfam" id="PF09924">
    <property type="entry name" value="LPG_synthase_C"/>
    <property type="match status" value="1"/>
</dbReference>
<evidence type="ECO:0000256" key="2">
    <source>
        <dbReference type="ARBA" id="ARBA00022475"/>
    </source>
</evidence>
<proteinExistence type="predicted"/>
<dbReference type="Proteomes" id="UP000598467">
    <property type="component" value="Unassembled WGS sequence"/>
</dbReference>
<dbReference type="InterPro" id="IPR016181">
    <property type="entry name" value="Acyl_CoA_acyltransferase"/>
</dbReference>
<feature type="transmembrane region" description="Helical" evidence="6">
    <location>
        <begin position="242"/>
        <end position="262"/>
    </location>
</feature>
<reference evidence="8" key="1">
    <citation type="submission" date="2020-05" db="EMBL/GenBank/DDBJ databases">
        <title>Identification of trans-AT polyketide cluster in two marine bacteria, producers of a novel glutaramide-containing polyketide sesbanimide D and analogs.</title>
        <authorList>
            <person name="Kacar D."/>
            <person name="Rodriguez P."/>
            <person name="Canedo L."/>
            <person name="Gonzalez E."/>
            <person name="Galan B."/>
            <person name="De La Calle F."/>
            <person name="Garcia J.L."/>
        </authorList>
    </citation>
    <scope>NUCLEOTIDE SEQUENCE</scope>
    <source>
        <strain evidence="8">PHM038</strain>
    </source>
</reference>
<dbReference type="InterPro" id="IPR051211">
    <property type="entry name" value="PG_lysyltransferase"/>
</dbReference>
<comment type="caution">
    <text evidence="8">The sequence shown here is derived from an EMBL/GenBank/DDBJ whole genome shotgun (WGS) entry which is preliminary data.</text>
</comment>
<evidence type="ECO:0000259" key="7">
    <source>
        <dbReference type="Pfam" id="PF09924"/>
    </source>
</evidence>
<keyword evidence="3 6" id="KW-0812">Transmembrane</keyword>
<keyword evidence="4 6" id="KW-1133">Transmembrane helix</keyword>
<evidence type="ECO:0000313" key="9">
    <source>
        <dbReference type="Proteomes" id="UP000598467"/>
    </source>
</evidence>
<dbReference type="RefSeq" id="WP_190290928.1">
    <property type="nucleotide sequence ID" value="NZ_JABFCZ010000008.1"/>
</dbReference>
<feature type="transmembrane region" description="Helical" evidence="6">
    <location>
        <begin position="339"/>
        <end position="363"/>
    </location>
</feature>
<feature type="transmembrane region" description="Helical" evidence="6">
    <location>
        <begin position="139"/>
        <end position="161"/>
    </location>
</feature>
<feature type="transmembrane region" description="Helical" evidence="6">
    <location>
        <begin position="173"/>
        <end position="193"/>
    </location>
</feature>
<dbReference type="GO" id="GO:0055091">
    <property type="term" value="P:phospholipid homeostasis"/>
    <property type="evidence" value="ECO:0007669"/>
    <property type="project" value="TreeGrafter"/>
</dbReference>
<dbReference type="EMBL" id="JABFCZ010000008">
    <property type="protein sequence ID" value="MBD1546253.1"/>
    <property type="molecule type" value="Genomic_DNA"/>
</dbReference>
<organism evidence="8 9">
    <name type="scientific">Roseibium aggregatum</name>
    <dbReference type="NCBI Taxonomy" id="187304"/>
    <lineage>
        <taxon>Bacteria</taxon>
        <taxon>Pseudomonadati</taxon>
        <taxon>Pseudomonadota</taxon>
        <taxon>Alphaproteobacteria</taxon>
        <taxon>Hyphomicrobiales</taxon>
        <taxon>Stappiaceae</taxon>
        <taxon>Roseibium</taxon>
    </lineage>
</organism>
<gene>
    <name evidence="8" type="primary">mprF</name>
    <name evidence="8" type="ORF">HK439_08270</name>
</gene>
<dbReference type="GO" id="GO:0005886">
    <property type="term" value="C:plasma membrane"/>
    <property type="evidence" value="ECO:0007669"/>
    <property type="project" value="UniProtKB-SubCell"/>
</dbReference>
<dbReference type="PANTHER" id="PTHR34697:SF2">
    <property type="entry name" value="PHOSPHATIDYLGLYCEROL LYSYLTRANSFERASE"/>
    <property type="match status" value="1"/>
</dbReference>
<feature type="transmembrane region" description="Helical" evidence="6">
    <location>
        <begin position="414"/>
        <end position="432"/>
    </location>
</feature>
<feature type="domain" description="Phosphatidylglycerol lysyltransferase C-terminal" evidence="7">
    <location>
        <begin position="556"/>
        <end position="843"/>
    </location>
</feature>
<evidence type="ECO:0000256" key="3">
    <source>
        <dbReference type="ARBA" id="ARBA00022692"/>
    </source>
</evidence>
<accession>A0A926NZP1</accession>
<feature type="transmembrane region" description="Helical" evidence="6">
    <location>
        <begin position="60"/>
        <end position="79"/>
    </location>
</feature>
<name>A0A926NZP1_9HYPH</name>
<dbReference type="InterPro" id="IPR024320">
    <property type="entry name" value="LPG_synthase_C"/>
</dbReference>
<dbReference type="SUPFAM" id="SSF55729">
    <property type="entry name" value="Acyl-CoA N-acyltransferases (Nat)"/>
    <property type="match status" value="1"/>
</dbReference>
<protein>
    <submittedName>
        <fullName evidence="8">Bifunctional lysylphosphatidylglycerol flippase/synthetase MprF</fullName>
    </submittedName>
</protein>
<keyword evidence="2" id="KW-1003">Cell membrane</keyword>
<feature type="transmembrane region" description="Helical" evidence="6">
    <location>
        <begin position="299"/>
        <end position="318"/>
    </location>
</feature>
<sequence length="876" mass="94774">MENSTSETRWRIASFARSHGPALITLLVFVFGAFAIYKALHGVTVHDVIGQLRQITTKSVALAGLATAFGYAALIGYDWSAMRFIGKSVPLRTIAIGSFTAYALSNSVGLAVVSGGAVRYRFYRGLGLNLTDIAIVSTYCALAFGVGVTVVGFAALAYHPAALSSVITIPPHLVRLVSVIILVAACGFLAWGAMSKHKIGIGKYKIVMPGLRQAVLQILFSLLDILFAAVTLYILLPNAASSAIPFSTFVAVFAGAAVAAVLSHVPGGIGVFEAVILGAFAALPDQTAGIAASLLAYRIVYYFLPLLAGISILIGVEFRERVGKLRGIPIPRGTALGAVSTLVPLIPTLAAALTFLTGATLVLNGIVPIPKDIIEELQPVVSLSVFELSNVVMGIAGGALLVLANGLRKRIRGALWLTIGMIVMAMMSLVLQHLDFDLVVFMALLALALWFSRFCFYRQSRLSAGILSVEWLTVFGGFVLLLVLFFLFAHQDAEYKHDLWWQFAFDANMPRALRIGGVALAVSILSLLLFALRPPANRSGSNAAPSSEWLRTIIAGQDNPDANFALTGDKEFLVSEQNDGFIMFGRHGRSFVALGPPVGNAEAASDLIDRFISVADDANCRPAFYQIAADDLALFVDAGFMPSKLGEEAIVSLSDFGLEGPERRKLRQAYNRAQRDGLSLETLAPPHSAQLLGELKRISDEWLSSKHAREKGFSLGRFDEAYLQNFRLAIVREGDAIVAFANIFETETKNEVTIDLMRHSAGSPPSTMDFLFVALLLELKAEGFQRFSLGMAPLTGLKKTRHPRIWDRVAGSISRFGGHFYNFEGLRDYKDKFQPEWKPRYLMTWGGVDPLLVANDINALVSGGVRGAIRRDRAPT</sequence>
<feature type="transmembrane region" description="Helical" evidence="6">
    <location>
        <begin position="511"/>
        <end position="532"/>
    </location>
</feature>
<evidence type="ECO:0000256" key="6">
    <source>
        <dbReference type="SAM" id="Phobius"/>
    </source>
</evidence>
<evidence type="ECO:0000256" key="5">
    <source>
        <dbReference type="ARBA" id="ARBA00023136"/>
    </source>
</evidence>
<dbReference type="AlphaFoldDB" id="A0A926NZP1"/>
<dbReference type="PANTHER" id="PTHR34697">
    <property type="entry name" value="PHOSPHATIDYLGLYCEROL LYSYLTRANSFERASE"/>
    <property type="match status" value="1"/>
</dbReference>
<evidence type="ECO:0000313" key="8">
    <source>
        <dbReference type="EMBL" id="MBD1546253.1"/>
    </source>
</evidence>
<evidence type="ECO:0000256" key="1">
    <source>
        <dbReference type="ARBA" id="ARBA00004651"/>
    </source>
</evidence>
<feature type="transmembrane region" description="Helical" evidence="6">
    <location>
        <begin position="214"/>
        <end position="236"/>
    </location>
</feature>
<feature type="transmembrane region" description="Helical" evidence="6">
    <location>
        <begin position="99"/>
        <end position="118"/>
    </location>
</feature>
<feature type="transmembrane region" description="Helical" evidence="6">
    <location>
        <begin position="383"/>
        <end position="407"/>
    </location>
</feature>
<dbReference type="GO" id="GO:0016755">
    <property type="term" value="F:aminoacyltransferase activity"/>
    <property type="evidence" value="ECO:0007669"/>
    <property type="project" value="TreeGrafter"/>
</dbReference>
<evidence type="ECO:0000256" key="4">
    <source>
        <dbReference type="ARBA" id="ARBA00022989"/>
    </source>
</evidence>
<feature type="transmembrane region" description="Helical" evidence="6">
    <location>
        <begin position="438"/>
        <end position="457"/>
    </location>
</feature>